<sequence>MFSKILRPLTNQIRHILSKPDERGNLTSDLFRFKIRAKVRELINDHNVFLLDIGCGDGLLYENLMTKHNGRRCIGIDTECEMLKIAKNSFEKKRQNRFSFLKAHAQNLPFLDKTIDIAICINTFYNFHAKNDVVEALEEMVRVCKREGHIIFDIRNKINPFVYLSFKFVWLYDTHVTLHAYSLKELTTVLTSKGLVIKETIPIGFPITMFAPIILVKVGYQ</sequence>
<proteinExistence type="inferred from homology"/>
<accession>A0A0B0EK00</accession>
<dbReference type="Gene3D" id="3.40.50.150">
    <property type="entry name" value="Vaccinia Virus protein VP39"/>
    <property type="match status" value="1"/>
</dbReference>
<dbReference type="Proteomes" id="UP000030652">
    <property type="component" value="Unassembled WGS sequence"/>
</dbReference>
<comment type="caution">
    <text evidence="5">The sequence shown here is derived from an EMBL/GenBank/DDBJ whole genome shotgun (WGS) entry which is preliminary data.</text>
</comment>
<protein>
    <recommendedName>
        <fullName evidence="4">Methyltransferase type 11 domain-containing protein</fullName>
    </recommendedName>
</protein>
<feature type="domain" description="Methyltransferase type 11" evidence="4">
    <location>
        <begin position="51"/>
        <end position="152"/>
    </location>
</feature>
<dbReference type="InterPro" id="IPR013216">
    <property type="entry name" value="Methyltransf_11"/>
</dbReference>
<reference evidence="5 6" key="1">
    <citation type="submission" date="2014-10" db="EMBL/GenBank/DDBJ databases">
        <title>Draft genome of anammox bacterium scalindua brodae, obtained using differential coverage binning of sequence data from two enrichment reactors.</title>
        <authorList>
            <person name="Speth D.R."/>
            <person name="Russ L."/>
            <person name="Kartal B."/>
            <person name="Op den Camp H.J."/>
            <person name="Dutilh B.E."/>
            <person name="Jetten M.S."/>
        </authorList>
    </citation>
    <scope>NUCLEOTIDE SEQUENCE [LARGE SCALE GENOMIC DNA]</scope>
    <source>
        <strain evidence="5">RU1</strain>
    </source>
</reference>
<dbReference type="InterPro" id="IPR051052">
    <property type="entry name" value="Diverse_substrate_MTase"/>
</dbReference>
<keyword evidence="3" id="KW-0808">Transferase</keyword>
<dbReference type="GO" id="GO:0008757">
    <property type="term" value="F:S-adenosylmethionine-dependent methyltransferase activity"/>
    <property type="evidence" value="ECO:0007669"/>
    <property type="project" value="InterPro"/>
</dbReference>
<evidence type="ECO:0000259" key="4">
    <source>
        <dbReference type="Pfam" id="PF08241"/>
    </source>
</evidence>
<organism evidence="5 6">
    <name type="scientific">Candidatus Scalindua brodae</name>
    <dbReference type="NCBI Taxonomy" id="237368"/>
    <lineage>
        <taxon>Bacteria</taxon>
        <taxon>Pseudomonadati</taxon>
        <taxon>Planctomycetota</taxon>
        <taxon>Candidatus Brocadiia</taxon>
        <taxon>Candidatus Brocadiales</taxon>
        <taxon>Candidatus Scalinduaceae</taxon>
        <taxon>Candidatus Scalindua</taxon>
    </lineage>
</organism>
<dbReference type="Pfam" id="PF08241">
    <property type="entry name" value="Methyltransf_11"/>
    <property type="match status" value="1"/>
</dbReference>
<dbReference type="AlphaFoldDB" id="A0A0B0EK00"/>
<evidence type="ECO:0000256" key="3">
    <source>
        <dbReference type="ARBA" id="ARBA00022679"/>
    </source>
</evidence>
<dbReference type="CDD" id="cd02440">
    <property type="entry name" value="AdoMet_MTases"/>
    <property type="match status" value="1"/>
</dbReference>
<dbReference type="EMBL" id="JRYO01000059">
    <property type="protein sequence ID" value="KHE93347.1"/>
    <property type="molecule type" value="Genomic_DNA"/>
</dbReference>
<dbReference type="PANTHER" id="PTHR44942">
    <property type="entry name" value="METHYLTRANSF_11 DOMAIN-CONTAINING PROTEIN"/>
    <property type="match status" value="1"/>
</dbReference>
<keyword evidence="2" id="KW-0489">Methyltransferase</keyword>
<evidence type="ECO:0000256" key="2">
    <source>
        <dbReference type="ARBA" id="ARBA00022603"/>
    </source>
</evidence>
<dbReference type="SUPFAM" id="SSF53335">
    <property type="entry name" value="S-adenosyl-L-methionine-dependent methyltransferases"/>
    <property type="match status" value="1"/>
</dbReference>
<dbReference type="PANTHER" id="PTHR44942:SF4">
    <property type="entry name" value="METHYLTRANSFERASE TYPE 11 DOMAIN-CONTAINING PROTEIN"/>
    <property type="match status" value="1"/>
</dbReference>
<gene>
    <name evidence="5" type="ORF">SCABRO_00885</name>
</gene>
<comment type="similarity">
    <text evidence="1">Belongs to the methyltransferase superfamily.</text>
</comment>
<evidence type="ECO:0000256" key="1">
    <source>
        <dbReference type="ARBA" id="ARBA00008361"/>
    </source>
</evidence>
<dbReference type="eggNOG" id="COG2226">
    <property type="taxonomic scope" value="Bacteria"/>
</dbReference>
<dbReference type="GO" id="GO:0032259">
    <property type="term" value="P:methylation"/>
    <property type="evidence" value="ECO:0007669"/>
    <property type="project" value="UniProtKB-KW"/>
</dbReference>
<evidence type="ECO:0000313" key="5">
    <source>
        <dbReference type="EMBL" id="KHE93347.1"/>
    </source>
</evidence>
<evidence type="ECO:0000313" key="6">
    <source>
        <dbReference type="Proteomes" id="UP000030652"/>
    </source>
</evidence>
<name>A0A0B0EK00_9BACT</name>
<dbReference type="InterPro" id="IPR029063">
    <property type="entry name" value="SAM-dependent_MTases_sf"/>
</dbReference>